<proteinExistence type="predicted"/>
<dbReference type="HOGENOM" id="CLU_528566_0_0_2"/>
<evidence type="ECO:0000313" key="2">
    <source>
        <dbReference type="Proteomes" id="UP000006565"/>
    </source>
</evidence>
<dbReference type="Proteomes" id="UP000006565">
    <property type="component" value="Chromosome"/>
</dbReference>
<dbReference type="InterPro" id="IPR052944">
    <property type="entry name" value="Sporulation_related"/>
</dbReference>
<keyword evidence="2" id="KW-1185">Reference proteome</keyword>
<name>E1RF30_METP4</name>
<dbReference type="EMBL" id="CP002117">
    <property type="protein sequence ID" value="ADN37274.1"/>
    <property type="molecule type" value="Genomic_DNA"/>
</dbReference>
<dbReference type="KEGG" id="mpi:Mpet_2530"/>
<accession>E1RF30</accession>
<dbReference type="PANTHER" id="PTHR37507:SF2">
    <property type="entry name" value="SPORULATION PROTEIN YDCC"/>
    <property type="match status" value="1"/>
</dbReference>
<reference evidence="1 2" key="1">
    <citation type="journal article" date="2010" name="Stand. Genomic Sci.">
        <title>Complete genome sequence of Methanoplanus petrolearius type strain (SEBR 4847).</title>
        <authorList>
            <person name="Brambilla E."/>
            <person name="Djao O.D."/>
            <person name="Daligault H."/>
            <person name="Lapidus A."/>
            <person name="Lucas S."/>
            <person name="Hammon N."/>
            <person name="Nolan M."/>
            <person name="Tice H."/>
            <person name="Cheng J.F."/>
            <person name="Han C."/>
            <person name="Tapia R."/>
            <person name="Goodwin L."/>
            <person name="Pitluck S."/>
            <person name="Liolios K."/>
            <person name="Ivanova N."/>
            <person name="Mavromatis K."/>
            <person name="Mikhailova N."/>
            <person name="Pati A."/>
            <person name="Chen A."/>
            <person name="Palaniappan K."/>
            <person name="Land M."/>
            <person name="Hauser L."/>
            <person name="Chang Y.J."/>
            <person name="Jeffries C.D."/>
            <person name="Rohde M."/>
            <person name="Spring S."/>
            <person name="Sikorski J."/>
            <person name="Goker M."/>
            <person name="Woyke T."/>
            <person name="Bristow J."/>
            <person name="Eisen J.A."/>
            <person name="Markowitz V."/>
            <person name="Hugenholtz P."/>
            <person name="Kyrpides N.C."/>
            <person name="Klenk H.P."/>
        </authorList>
    </citation>
    <scope>NUCLEOTIDE SEQUENCE [LARGE SCALE GENOMIC DNA]</scope>
    <source>
        <strain evidence="2">DSM 11571 / OCM 486 / SEBR 4847</strain>
    </source>
</reference>
<dbReference type="GeneID" id="9745023"/>
<dbReference type="Gene3D" id="2.50.20.10">
    <property type="entry name" value="Lipoprotein localisation LolA/LolB/LppX"/>
    <property type="match status" value="1"/>
</dbReference>
<gene>
    <name evidence="1" type="ordered locus">Mpet_2530</name>
</gene>
<keyword evidence="1" id="KW-0449">Lipoprotein</keyword>
<dbReference type="PROSITE" id="PS51257">
    <property type="entry name" value="PROKAR_LIPOPROTEIN"/>
    <property type="match status" value="1"/>
</dbReference>
<organism evidence="1 2">
    <name type="scientific">Methanolacinia petrolearia (strain DSM 11571 / OCM 486 / SEBR 4847)</name>
    <name type="common">Methanoplanus petrolearius</name>
    <dbReference type="NCBI Taxonomy" id="679926"/>
    <lineage>
        <taxon>Archaea</taxon>
        <taxon>Methanobacteriati</taxon>
        <taxon>Methanobacteriota</taxon>
        <taxon>Stenosarchaea group</taxon>
        <taxon>Methanomicrobia</taxon>
        <taxon>Methanomicrobiales</taxon>
        <taxon>Methanomicrobiaceae</taxon>
        <taxon>Methanolacinia</taxon>
    </lineage>
</organism>
<protein>
    <submittedName>
        <fullName evidence="1">Outer membrane lipoprotein-sorting protein</fullName>
    </submittedName>
</protein>
<dbReference type="SUPFAM" id="SSF89392">
    <property type="entry name" value="Prokaryotic lipoproteins and lipoprotein localization factors"/>
    <property type="match status" value="1"/>
</dbReference>
<evidence type="ECO:0000313" key="1">
    <source>
        <dbReference type="EMBL" id="ADN37274.1"/>
    </source>
</evidence>
<dbReference type="OrthoDB" id="137725at2157"/>
<dbReference type="AlphaFoldDB" id="E1RF30"/>
<dbReference type="InterPro" id="IPR029046">
    <property type="entry name" value="LolA/LolB/LppX"/>
</dbReference>
<dbReference type="STRING" id="679926.Mpet_2530"/>
<sequence precursor="true">MKNILFVLTIAVLFVFFSSVSGCTDTPAENLTASELGSRFLEKADNIRDYTSEYYSDSDGQVIFDWKYPAEYRLEYVNKTNVAPGSLLCMNLTTAVSYDAGENVYIVQPEISDLPQNDYQAMVREIVRDCDFSVTGTMKEDGRMLYGIEVITEPWSDKYTTYKSSKIQAWIDPKSGLAWNITTFSQLDTVIHTIRYERIETNTGIPESRFSFDPPPGSNPHCGCAGWNALPEGIDPETIDPALMPGCRNCTEALMNSPVGGFNGRRFLVSTYSYEGADYKFVPDPAPSASVNYTFYSRNMSPGNVSYNIYHVAALYDTKPLPMPENLSVTIEPNEFKAEPGEEYTSVVTARLLPESRIPDNLWLYIHADVEGAPDAITDDWVRVAVDDGTPLSGAALYRFYRSTGGYCERLLVVPRGGSGHAQFYIGTGELETGIVTMNLTRMPCEMDHMPRGDDEWPSLPEGIHISVNPDRFLARSFANYYLDMSFSVDPSVEPGDYCFSAQFRTPTSEIGLAPFTLRVTE</sequence>
<dbReference type="RefSeq" id="WP_013330447.1">
    <property type="nucleotide sequence ID" value="NC_014507.1"/>
</dbReference>
<dbReference type="PANTHER" id="PTHR37507">
    <property type="entry name" value="SPORULATION PROTEIN YDCC"/>
    <property type="match status" value="1"/>
</dbReference>
<dbReference type="eggNOG" id="arCOG02470">
    <property type="taxonomic scope" value="Archaea"/>
</dbReference>